<proteinExistence type="inferred from homology"/>
<dbReference type="InterPro" id="IPR040372">
    <property type="entry name" value="YaeB-like"/>
</dbReference>
<dbReference type="PANTHER" id="PTHR12818">
    <property type="entry name" value="TRNA (ADENINE(37)-N6)-METHYLTRANSFERASE"/>
    <property type="match status" value="1"/>
</dbReference>
<comment type="caution">
    <text evidence="4">The sequence shown here is derived from an EMBL/GenBank/DDBJ whole genome shotgun (WGS) entry which is preliminary data.</text>
</comment>
<accession>A0A2P2DV82</accession>
<dbReference type="SUPFAM" id="SSF118196">
    <property type="entry name" value="YaeB-like"/>
    <property type="match status" value="1"/>
</dbReference>
<dbReference type="Gene3D" id="2.40.30.70">
    <property type="entry name" value="YaeB-like"/>
    <property type="match status" value="1"/>
</dbReference>
<gene>
    <name evidence="4" type="ORF">LPTSP4_00480</name>
</gene>
<dbReference type="EMBL" id="BFBB01000001">
    <property type="protein sequence ID" value="GBF48549.1"/>
    <property type="molecule type" value="Genomic_DNA"/>
</dbReference>
<feature type="domain" description="TsaA-like" evidence="3">
    <location>
        <begin position="5"/>
        <end position="136"/>
    </location>
</feature>
<evidence type="ECO:0000256" key="2">
    <source>
        <dbReference type="ARBA" id="ARBA00033753"/>
    </source>
</evidence>
<dbReference type="Pfam" id="PF01980">
    <property type="entry name" value="TrmO_N"/>
    <property type="match status" value="1"/>
</dbReference>
<keyword evidence="1" id="KW-0949">S-adenosyl-L-methionine</keyword>
<dbReference type="InterPro" id="IPR036414">
    <property type="entry name" value="YaeB_N_sf"/>
</dbReference>
<dbReference type="InterPro" id="IPR036413">
    <property type="entry name" value="YaeB-like_sf"/>
</dbReference>
<dbReference type="InterPro" id="IPR023370">
    <property type="entry name" value="TrmO-like_N"/>
</dbReference>
<dbReference type="NCBIfam" id="TIGR00104">
    <property type="entry name" value="tRNA_TsaA"/>
    <property type="match status" value="1"/>
</dbReference>
<sequence length="152" mass="17419">MEFSLKSLAIVKNVRTEPIDDHWSSIHSTIEVLGENAEECLRGLESFSHIEIVFVFHKAKDEQIVLSGHPRGNPNYPSVGIFAQRKKDRPNRLGLSICEILKIENRYIYVKGLDAIDGTPILDIKPVFPQLLPQGEIRNPEWVASLMEHYWE</sequence>
<dbReference type="Proteomes" id="UP000245133">
    <property type="component" value="Unassembled WGS sequence"/>
</dbReference>
<evidence type="ECO:0000313" key="4">
    <source>
        <dbReference type="EMBL" id="GBF48549.1"/>
    </source>
</evidence>
<comment type="similarity">
    <text evidence="2">Belongs to the tRNA methyltransferase O family.</text>
</comment>
<dbReference type="CDD" id="cd09281">
    <property type="entry name" value="UPF0066"/>
    <property type="match status" value="1"/>
</dbReference>
<evidence type="ECO:0000256" key="1">
    <source>
        <dbReference type="ARBA" id="ARBA00022691"/>
    </source>
</evidence>
<evidence type="ECO:0000313" key="5">
    <source>
        <dbReference type="Proteomes" id="UP000245133"/>
    </source>
</evidence>
<dbReference type="PANTHER" id="PTHR12818:SF0">
    <property type="entry name" value="TRNA (ADENINE(37)-N6)-METHYLTRANSFERASE"/>
    <property type="match status" value="1"/>
</dbReference>
<evidence type="ECO:0000259" key="3">
    <source>
        <dbReference type="PROSITE" id="PS51668"/>
    </source>
</evidence>
<reference evidence="4 5" key="1">
    <citation type="submission" date="2018-02" db="EMBL/GenBank/DDBJ databases">
        <title>Novel Leptospira species isolated from soil and water in Japan.</title>
        <authorList>
            <person name="Nakao R."/>
            <person name="Masuzawa T."/>
        </authorList>
    </citation>
    <scope>NUCLEOTIDE SEQUENCE [LARGE SCALE GENOMIC DNA]</scope>
    <source>
        <strain evidence="4 5">YH101</strain>
    </source>
</reference>
<dbReference type="RefSeq" id="WP_108972470.1">
    <property type="nucleotide sequence ID" value="NZ_BFBB01000001.1"/>
</dbReference>
<dbReference type="OrthoDB" id="9799092at2"/>
<protein>
    <submittedName>
        <fullName evidence="4">Transcriptional regulator</fullName>
    </submittedName>
</protein>
<dbReference type="PROSITE" id="PS51668">
    <property type="entry name" value="TSAA_2"/>
    <property type="match status" value="1"/>
</dbReference>
<organism evidence="4 5">
    <name type="scientific">Leptospira ryugenii</name>
    <dbReference type="NCBI Taxonomy" id="1917863"/>
    <lineage>
        <taxon>Bacteria</taxon>
        <taxon>Pseudomonadati</taxon>
        <taxon>Spirochaetota</taxon>
        <taxon>Spirochaetia</taxon>
        <taxon>Leptospirales</taxon>
        <taxon>Leptospiraceae</taxon>
        <taxon>Leptospira</taxon>
    </lineage>
</organism>
<dbReference type="AlphaFoldDB" id="A0A2P2DV82"/>
<name>A0A2P2DV82_9LEPT</name>
<keyword evidence="5" id="KW-1185">Reference proteome</keyword>